<dbReference type="PATRIC" id="fig|83552.4.peg.1011"/>
<evidence type="ECO:0000313" key="2">
    <source>
        <dbReference type="Proteomes" id="UP000031307"/>
    </source>
</evidence>
<sequence length="81" mass="9158">MVQCKAKSKRSGVQCQRHATKGKAVCRIHGALAGPKTKEGINRIKQANTKHGNYTKEAFTERRAFRNLLKEYKEQLSEIDA</sequence>
<dbReference type="AlphaFoldDB" id="A0A0C1E9A1"/>
<name>A0A0C1E9A1_9BACT</name>
<dbReference type="RefSeq" id="WP_013925000.1">
    <property type="nucleotide sequence ID" value="NZ_JSAM01000062.1"/>
</dbReference>
<gene>
    <name evidence="1" type="ORF">DB43_FS00030</name>
</gene>
<accession>A0A0C1E9A1</accession>
<reference evidence="1 2" key="1">
    <citation type="journal article" date="2014" name="Mol. Biol. Evol.">
        <title>Massive expansion of Ubiquitination-related gene families within the Chlamydiae.</title>
        <authorList>
            <person name="Domman D."/>
            <person name="Collingro A."/>
            <person name="Lagkouvardos I."/>
            <person name="Gehre L."/>
            <person name="Weinmaier T."/>
            <person name="Rattei T."/>
            <person name="Subtil A."/>
            <person name="Horn M."/>
        </authorList>
    </citation>
    <scope>NUCLEOTIDE SEQUENCE [LARGE SCALE GENOMIC DNA]</scope>
    <source>
        <strain evidence="1 2">OEW1</strain>
    </source>
</reference>
<dbReference type="EMBL" id="JSAM01000062">
    <property type="protein sequence ID" value="KIA77762.1"/>
    <property type="molecule type" value="Genomic_DNA"/>
</dbReference>
<protein>
    <submittedName>
        <fullName evidence="1">Uncharacterized protein</fullName>
    </submittedName>
</protein>
<comment type="caution">
    <text evidence="1">The sequence shown here is derived from an EMBL/GenBank/DDBJ whole genome shotgun (WGS) entry which is preliminary data.</text>
</comment>
<dbReference type="NCBIfam" id="NF041373">
    <property type="entry name" value="HGG_STG"/>
    <property type="match status" value="1"/>
</dbReference>
<organism evidence="1 2">
    <name type="scientific">Parachlamydia acanthamoebae</name>
    <dbReference type="NCBI Taxonomy" id="83552"/>
    <lineage>
        <taxon>Bacteria</taxon>
        <taxon>Pseudomonadati</taxon>
        <taxon>Chlamydiota</taxon>
        <taxon>Chlamydiia</taxon>
        <taxon>Parachlamydiales</taxon>
        <taxon>Parachlamydiaceae</taxon>
        <taxon>Parachlamydia</taxon>
    </lineage>
</organism>
<evidence type="ECO:0000313" key="1">
    <source>
        <dbReference type="EMBL" id="KIA77762.1"/>
    </source>
</evidence>
<proteinExistence type="predicted"/>
<dbReference type="Proteomes" id="UP000031307">
    <property type="component" value="Unassembled WGS sequence"/>
</dbReference>
<dbReference type="InterPro" id="IPR047675">
    <property type="entry name" value="Putative_zinc-bd"/>
</dbReference>